<organism evidence="2 3">
    <name type="scientific">Flavobacterium amnicola</name>
    <dbReference type="NCBI Taxonomy" id="2506422"/>
    <lineage>
        <taxon>Bacteria</taxon>
        <taxon>Pseudomonadati</taxon>
        <taxon>Bacteroidota</taxon>
        <taxon>Flavobacteriia</taxon>
        <taxon>Flavobacteriales</taxon>
        <taxon>Flavobacteriaceae</taxon>
        <taxon>Flavobacterium</taxon>
    </lineage>
</organism>
<comment type="caution">
    <text evidence="2">The sequence shown here is derived from an EMBL/GenBank/DDBJ whole genome shotgun (WGS) entry which is preliminary data.</text>
</comment>
<keyword evidence="1" id="KW-0812">Transmembrane</keyword>
<name>A0A4Q1K2X4_9FLAO</name>
<evidence type="ECO:0000313" key="3">
    <source>
        <dbReference type="Proteomes" id="UP000290283"/>
    </source>
</evidence>
<reference evidence="3" key="1">
    <citation type="submission" date="2019-01" db="EMBL/GenBank/DDBJ databases">
        <title>Cytophagaceae bacterium strain CAR-16.</title>
        <authorList>
            <person name="Chen W.-M."/>
        </authorList>
    </citation>
    <scope>NUCLEOTIDE SEQUENCE [LARGE SCALE GENOMIC DNA]</scope>
    <source>
        <strain evidence="3">LLJ-11</strain>
    </source>
</reference>
<dbReference type="Pfam" id="PF12412">
    <property type="entry name" value="DUF3667"/>
    <property type="match status" value="1"/>
</dbReference>
<accession>A0A4Q1K2X4</accession>
<dbReference type="AlphaFoldDB" id="A0A4Q1K2X4"/>
<dbReference type="RefSeq" id="WP_129436518.1">
    <property type="nucleotide sequence ID" value="NZ_SBKO01000006.1"/>
</dbReference>
<dbReference type="Proteomes" id="UP000290283">
    <property type="component" value="Unassembled WGS sequence"/>
</dbReference>
<proteinExistence type="predicted"/>
<evidence type="ECO:0000256" key="1">
    <source>
        <dbReference type="SAM" id="Phobius"/>
    </source>
</evidence>
<gene>
    <name evidence="2" type="ORF">EQG63_11470</name>
</gene>
<keyword evidence="1" id="KW-0472">Membrane</keyword>
<dbReference type="EMBL" id="SBKO01000006">
    <property type="protein sequence ID" value="RXR16239.1"/>
    <property type="molecule type" value="Genomic_DNA"/>
</dbReference>
<feature type="transmembrane region" description="Helical" evidence="1">
    <location>
        <begin position="88"/>
        <end position="106"/>
    </location>
</feature>
<keyword evidence="1" id="KW-1133">Transmembrane helix</keyword>
<protein>
    <submittedName>
        <fullName evidence="2">DUF3667 domain-containing protein</fullName>
    </submittedName>
</protein>
<feature type="transmembrane region" description="Helical" evidence="1">
    <location>
        <begin position="258"/>
        <end position="276"/>
    </location>
</feature>
<feature type="transmembrane region" description="Helical" evidence="1">
    <location>
        <begin position="296"/>
        <end position="318"/>
    </location>
</feature>
<feature type="transmembrane region" description="Helical" evidence="1">
    <location>
        <begin position="193"/>
        <end position="211"/>
    </location>
</feature>
<evidence type="ECO:0000313" key="2">
    <source>
        <dbReference type="EMBL" id="RXR16239.1"/>
    </source>
</evidence>
<dbReference type="OrthoDB" id="675873at2"/>
<feature type="transmembrane region" description="Helical" evidence="1">
    <location>
        <begin position="223"/>
        <end position="246"/>
    </location>
</feature>
<sequence>MGQHSLREDKTCLNCQHVVEERFCPHCGQENKHTRESFHYLFTHFVEDLTHYDGSFWKTIKHLLFSPAKLTKEYLAGKRQTYVPPVKLYIFISFVTFFLLSVLPVFQSDDNSIVKVTNTDQNKDSNTKKISDVIAIGEIKSVATLDSIQKSLPKEEKFNAVEYWIMKKIAKISEHNTFEEFKYKFVKSIYQNLPKVIFMYLPIFAFILWLFHNKKRWYYYEHGVYTFHYFSMLLLSFSLFMLLSWVLSWFGKNNTTEIILGIASVTMSFWWIFYFFRSHRRMYLETKFISRLKVSLMFLINSIFIAIFLVLLIAYSALNVN</sequence>
<dbReference type="InterPro" id="IPR022134">
    <property type="entry name" value="DUF3667"/>
</dbReference>
<keyword evidence="3" id="KW-1185">Reference proteome</keyword>